<evidence type="ECO:0000256" key="1">
    <source>
        <dbReference type="SAM" id="Phobius"/>
    </source>
</evidence>
<sequence length="340" mass="37104">MFGIRRKRVQEDAAASEKAGRLDALSHEERFILMSIVTVGLMLAAIYVLLLSNPYNTSTLKGCDGFAANSTRYQCITNLAEQTGNLSMCSALPSQLGGSCISYIAYSTGNYSICKGITDPQQEQDCIYRFVGTYNTSLICSALSNATLGSNCYYLYASRSNFDNLTECSSIPESGLRLNCTDIYYFNKASDTLNASYCNALPNSGKETPLYLFLNDSAALSNTSSININPFAYSLYNITDRSYCYYSLEKKTNNTALCAYVQGDLAYDCAVNSSINLYGMNLSRAEAICASAPSYVGSDCVDGLLISAAVKYHNTTYCGYITNSSMKSLCYKDEGSYNQS</sequence>
<keyword evidence="1" id="KW-0812">Transmembrane</keyword>
<proteinExistence type="predicted"/>
<evidence type="ECO:0000313" key="3">
    <source>
        <dbReference type="Proteomes" id="UP000332487"/>
    </source>
</evidence>
<gene>
    <name evidence="2" type="ORF">UNLARM2_0152</name>
</gene>
<dbReference type="Proteomes" id="UP000332487">
    <property type="component" value="Unassembled WGS sequence"/>
</dbReference>
<protein>
    <submittedName>
        <fullName evidence="2">Uncharacterized protein</fullName>
    </submittedName>
</protein>
<evidence type="ECO:0000313" key="2">
    <source>
        <dbReference type="EMBL" id="EET90476.1"/>
    </source>
</evidence>
<keyword evidence="3" id="KW-1185">Reference proteome</keyword>
<feature type="transmembrane region" description="Helical" evidence="1">
    <location>
        <begin position="31"/>
        <end position="50"/>
    </location>
</feature>
<accession>C7DGE8</accession>
<name>C7DGE8_MICA2</name>
<keyword evidence="1" id="KW-0472">Membrane</keyword>
<reference evidence="2 3" key="1">
    <citation type="journal article" date="2009" name="Genome Biol.">
        <title>Community-wide analysis of microbial genome sequence signatures.</title>
        <authorList>
            <person name="Dick G.J."/>
            <person name="Andersson A.F."/>
            <person name="Baker B.J."/>
            <person name="Simmons S.L."/>
            <person name="Thomas B.C."/>
            <person name="Yelton A.P."/>
            <person name="Banfield J.F."/>
        </authorList>
    </citation>
    <scope>NUCLEOTIDE SEQUENCE [LARGE SCALE GENOMIC DNA]</scope>
    <source>
        <strain evidence="2">ARMAN-2</strain>
    </source>
</reference>
<reference evidence="2 3" key="2">
    <citation type="journal article" date="2010" name="Proc. Natl. Acad. Sci. U.S.A.">
        <title>Enigmatic, ultrasmall, uncultivated Archaea.</title>
        <authorList>
            <person name="Baker B.J."/>
            <person name="Comolli L.R."/>
            <person name="Dick G.J."/>
            <person name="Hauser L.J."/>
            <person name="Hyatt D."/>
            <person name="Dill B.D."/>
            <person name="Land M.L."/>
            <person name="Verberkmoes N.C."/>
            <person name="Hettich R.L."/>
            <person name="Banfield J.F."/>
        </authorList>
    </citation>
    <scope>NUCLEOTIDE SEQUENCE [LARGE SCALE GENOMIC DNA]</scope>
    <source>
        <strain evidence="2">ARMAN-2</strain>
    </source>
</reference>
<organism evidence="2 3">
    <name type="scientific">Candidatus Micrarchaeum acidiphilum ARMAN-2</name>
    <dbReference type="NCBI Taxonomy" id="425595"/>
    <lineage>
        <taxon>Archaea</taxon>
        <taxon>Candidatus Micrarchaeota</taxon>
        <taxon>Candidatus Micrarchaeia</taxon>
        <taxon>Candidatus Micrarchaeales</taxon>
        <taxon>Candidatus Micrarchaeaceae</taxon>
        <taxon>Candidatus Micrarchaeum</taxon>
    </lineage>
</organism>
<keyword evidence="1" id="KW-1133">Transmembrane helix</keyword>
<dbReference type="EMBL" id="GG697237">
    <property type="protein sequence ID" value="EET90476.1"/>
    <property type="molecule type" value="Genomic_DNA"/>
</dbReference>
<dbReference type="AlphaFoldDB" id="C7DGE8"/>